<sequence>MDVSTVVSSVVSSVSVKLVFHPVDTLRTLSQTTGGSYVMPIHRYWAGLLPSIGLSVPGFTAYIVAYRQCKSMLSPYVGNNSLTNYIVSGAVAEVASSGIWTPTEVLKGRMQIATHGKPMTTMETIKSIYKAEGIRGFMHGYFMGLVVFVPHSVVWWVSYERIREYMSGNNVSSLTALQYGEAAAIATTTAVIATNFLDVVKTRQQLAHSPEVAKLRPTDTQGVRQIAKNLIKENGFWRAMTKGMGMRFISTVPSSALAMAIMETLHPDPSIAMVQED</sequence>
<keyword evidence="7 8" id="KW-0472">Membrane</keyword>
<keyword evidence="3 9" id="KW-0813">Transport</keyword>
<evidence type="ECO:0000256" key="6">
    <source>
        <dbReference type="ARBA" id="ARBA00022989"/>
    </source>
</evidence>
<evidence type="ECO:0000256" key="1">
    <source>
        <dbReference type="ARBA" id="ARBA00004141"/>
    </source>
</evidence>
<comment type="caution">
    <text evidence="11">The sequence shown here is derived from an EMBL/GenBank/DDBJ whole genome shotgun (WGS) entry which is preliminary data.</text>
</comment>
<keyword evidence="6 10" id="KW-1133">Transmembrane helix</keyword>
<dbReference type="GO" id="GO:0016020">
    <property type="term" value="C:membrane"/>
    <property type="evidence" value="ECO:0007669"/>
    <property type="project" value="UniProtKB-SubCell"/>
</dbReference>
<feature type="repeat" description="Solcar" evidence="8">
    <location>
        <begin position="80"/>
        <end position="165"/>
    </location>
</feature>
<reference evidence="11 12" key="1">
    <citation type="journal article" date="2023" name="Elife">
        <title>Identification of key yeast species and microbe-microbe interactions impacting larval growth of Drosophila in the wild.</title>
        <authorList>
            <person name="Mure A."/>
            <person name="Sugiura Y."/>
            <person name="Maeda R."/>
            <person name="Honda K."/>
            <person name="Sakurai N."/>
            <person name="Takahashi Y."/>
            <person name="Watada M."/>
            <person name="Katoh T."/>
            <person name="Gotoh A."/>
            <person name="Gotoh Y."/>
            <person name="Taniguchi I."/>
            <person name="Nakamura K."/>
            <person name="Hayashi T."/>
            <person name="Katayama T."/>
            <person name="Uemura T."/>
            <person name="Hattori Y."/>
        </authorList>
    </citation>
    <scope>NUCLEOTIDE SEQUENCE [LARGE SCALE GENOMIC DNA]</scope>
    <source>
        <strain evidence="11 12">SB-73</strain>
    </source>
</reference>
<evidence type="ECO:0000313" key="11">
    <source>
        <dbReference type="EMBL" id="GMM51342.1"/>
    </source>
</evidence>
<dbReference type="Pfam" id="PF00153">
    <property type="entry name" value="Mito_carr"/>
    <property type="match status" value="2"/>
</dbReference>
<dbReference type="AlphaFoldDB" id="A0AAV5RJV0"/>
<keyword evidence="5" id="KW-0677">Repeat</keyword>
<evidence type="ECO:0000256" key="7">
    <source>
        <dbReference type="ARBA" id="ARBA00023136"/>
    </source>
</evidence>
<feature type="transmembrane region" description="Helical" evidence="10">
    <location>
        <begin position="136"/>
        <end position="157"/>
    </location>
</feature>
<evidence type="ECO:0000256" key="8">
    <source>
        <dbReference type="PROSITE-ProRule" id="PRU00282"/>
    </source>
</evidence>
<feature type="transmembrane region" description="Helical" evidence="10">
    <location>
        <begin position="44"/>
        <end position="65"/>
    </location>
</feature>
<dbReference type="InterPro" id="IPR018108">
    <property type="entry name" value="MCP_transmembrane"/>
</dbReference>
<evidence type="ECO:0000256" key="2">
    <source>
        <dbReference type="ARBA" id="ARBA00006375"/>
    </source>
</evidence>
<keyword evidence="12" id="KW-1185">Reference proteome</keyword>
<evidence type="ECO:0000256" key="3">
    <source>
        <dbReference type="ARBA" id="ARBA00022448"/>
    </source>
</evidence>
<evidence type="ECO:0008006" key="13">
    <source>
        <dbReference type="Google" id="ProtNLM"/>
    </source>
</evidence>
<feature type="repeat" description="Solcar" evidence="8">
    <location>
        <begin position="174"/>
        <end position="268"/>
    </location>
</feature>
<accession>A0AAV5RJV0</accession>
<keyword evidence="4 8" id="KW-0812">Transmembrane</keyword>
<proteinExistence type="inferred from homology"/>
<evidence type="ECO:0000313" key="12">
    <source>
        <dbReference type="Proteomes" id="UP001362899"/>
    </source>
</evidence>
<dbReference type="InterPro" id="IPR023395">
    <property type="entry name" value="MCP_dom_sf"/>
</dbReference>
<dbReference type="Proteomes" id="UP001362899">
    <property type="component" value="Unassembled WGS sequence"/>
</dbReference>
<organism evidence="11 12">
    <name type="scientific">Starmerella bacillaris</name>
    <name type="common">Yeast</name>
    <name type="synonym">Candida zemplinina</name>
    <dbReference type="NCBI Taxonomy" id="1247836"/>
    <lineage>
        <taxon>Eukaryota</taxon>
        <taxon>Fungi</taxon>
        <taxon>Dikarya</taxon>
        <taxon>Ascomycota</taxon>
        <taxon>Saccharomycotina</taxon>
        <taxon>Dipodascomycetes</taxon>
        <taxon>Dipodascales</taxon>
        <taxon>Trichomonascaceae</taxon>
        <taxon>Starmerella</taxon>
    </lineage>
</organism>
<dbReference type="SUPFAM" id="SSF103506">
    <property type="entry name" value="Mitochondrial carrier"/>
    <property type="match status" value="1"/>
</dbReference>
<comment type="similarity">
    <text evidence="2 9">Belongs to the mitochondrial carrier (TC 2.A.29) family.</text>
</comment>
<dbReference type="PROSITE" id="PS50920">
    <property type="entry name" value="SOLCAR"/>
    <property type="match status" value="2"/>
</dbReference>
<evidence type="ECO:0000256" key="5">
    <source>
        <dbReference type="ARBA" id="ARBA00022737"/>
    </source>
</evidence>
<evidence type="ECO:0000256" key="9">
    <source>
        <dbReference type="RuleBase" id="RU000488"/>
    </source>
</evidence>
<evidence type="ECO:0000256" key="10">
    <source>
        <dbReference type="SAM" id="Phobius"/>
    </source>
</evidence>
<dbReference type="EMBL" id="BTGC01000005">
    <property type="protein sequence ID" value="GMM51342.1"/>
    <property type="molecule type" value="Genomic_DNA"/>
</dbReference>
<feature type="transmembrane region" description="Helical" evidence="10">
    <location>
        <begin position="177"/>
        <end position="197"/>
    </location>
</feature>
<gene>
    <name evidence="11" type="ORF">DASB73_023000</name>
</gene>
<dbReference type="PANTHER" id="PTHR45667">
    <property type="entry name" value="S-ADENOSYLMETHIONINE MITOCHONDRIAL CARRIER PROTEIN"/>
    <property type="match status" value="1"/>
</dbReference>
<evidence type="ECO:0000256" key="4">
    <source>
        <dbReference type="ARBA" id="ARBA00022692"/>
    </source>
</evidence>
<comment type="subcellular location">
    <subcellularLocation>
        <location evidence="1">Membrane</location>
        <topology evidence="1">Multi-pass membrane protein</topology>
    </subcellularLocation>
</comment>
<dbReference type="Gene3D" id="1.50.40.10">
    <property type="entry name" value="Mitochondrial carrier domain"/>
    <property type="match status" value="1"/>
</dbReference>
<protein>
    <recommendedName>
        <fullName evidence="13">Mitochondrial carrier</fullName>
    </recommendedName>
</protein>
<name>A0AAV5RJV0_STABA</name>